<protein>
    <submittedName>
        <fullName evidence="2">Auxin-responsive protein SAUR71-like</fullName>
    </submittedName>
</protein>
<dbReference type="Proteomes" id="UP000634136">
    <property type="component" value="Unassembled WGS sequence"/>
</dbReference>
<comment type="caution">
    <text evidence="2">The sequence shown here is derived from an EMBL/GenBank/DDBJ whole genome shotgun (WGS) entry which is preliminary data.</text>
</comment>
<gene>
    <name evidence="2" type="ORF">G2W53_007275</name>
</gene>
<reference evidence="2" key="1">
    <citation type="submission" date="2020-09" db="EMBL/GenBank/DDBJ databases">
        <title>Genome-Enabled Discovery of Anthraquinone Biosynthesis in Senna tora.</title>
        <authorList>
            <person name="Kang S.-H."/>
            <person name="Pandey R.P."/>
            <person name="Lee C.-M."/>
            <person name="Sim J.-S."/>
            <person name="Jeong J.-T."/>
            <person name="Choi B.-S."/>
            <person name="Jung M."/>
            <person name="Ginzburg D."/>
            <person name="Zhao K."/>
            <person name="Won S.Y."/>
            <person name="Oh T.-J."/>
            <person name="Yu Y."/>
            <person name="Kim N.-H."/>
            <person name="Lee O.R."/>
            <person name="Lee T.-H."/>
            <person name="Bashyal P."/>
            <person name="Kim T.-S."/>
            <person name="Lee W.-H."/>
            <person name="Kawkins C."/>
            <person name="Kim C.-K."/>
            <person name="Kim J.S."/>
            <person name="Ahn B.O."/>
            <person name="Rhee S.Y."/>
            <person name="Sohng J.K."/>
        </authorList>
    </citation>
    <scope>NUCLEOTIDE SEQUENCE</scope>
    <source>
        <tissue evidence="2">Leaf</tissue>
    </source>
</reference>
<dbReference type="Pfam" id="PF02519">
    <property type="entry name" value="Auxin_inducible"/>
    <property type="match status" value="1"/>
</dbReference>
<dbReference type="PANTHER" id="PTHR31374:SF199">
    <property type="entry name" value="SMALL AUXIN-UP RNA-RELATED"/>
    <property type="match status" value="1"/>
</dbReference>
<sequence>MEAMKQKCKRMWGRCRRCHVSYNIFSSTKKRRRGGGAAVAPEGCLWVEVGPTRERFVMRVELANHPTFKTLLNDVAESEYGFAGANRGGGPIWLPDCDADSFGRALAGMETETETMEEDSSSWGCRFRLYAKSCPNSAQMQLFTAKIVDLMNQHKLFASQRGGAGATTMAVPLPFAKFYQKTKKKKMEG</sequence>
<keyword evidence="3" id="KW-1185">Reference proteome</keyword>
<dbReference type="InterPro" id="IPR003676">
    <property type="entry name" value="SAUR_fam"/>
</dbReference>
<evidence type="ECO:0000256" key="1">
    <source>
        <dbReference type="ARBA" id="ARBA00006974"/>
    </source>
</evidence>
<proteinExistence type="inferred from homology"/>
<evidence type="ECO:0000313" key="3">
    <source>
        <dbReference type="Proteomes" id="UP000634136"/>
    </source>
</evidence>
<evidence type="ECO:0000313" key="2">
    <source>
        <dbReference type="EMBL" id="KAF7838793.1"/>
    </source>
</evidence>
<name>A0A834X529_9FABA</name>
<dbReference type="EMBL" id="JAAIUW010000003">
    <property type="protein sequence ID" value="KAF7838793.1"/>
    <property type="molecule type" value="Genomic_DNA"/>
</dbReference>
<comment type="similarity">
    <text evidence="1">Belongs to the ARG7 family.</text>
</comment>
<organism evidence="2 3">
    <name type="scientific">Senna tora</name>
    <dbReference type="NCBI Taxonomy" id="362788"/>
    <lineage>
        <taxon>Eukaryota</taxon>
        <taxon>Viridiplantae</taxon>
        <taxon>Streptophyta</taxon>
        <taxon>Embryophyta</taxon>
        <taxon>Tracheophyta</taxon>
        <taxon>Spermatophyta</taxon>
        <taxon>Magnoliopsida</taxon>
        <taxon>eudicotyledons</taxon>
        <taxon>Gunneridae</taxon>
        <taxon>Pentapetalae</taxon>
        <taxon>rosids</taxon>
        <taxon>fabids</taxon>
        <taxon>Fabales</taxon>
        <taxon>Fabaceae</taxon>
        <taxon>Caesalpinioideae</taxon>
        <taxon>Cassia clade</taxon>
        <taxon>Senna</taxon>
    </lineage>
</organism>
<dbReference type="AlphaFoldDB" id="A0A834X529"/>
<dbReference type="GO" id="GO:0009733">
    <property type="term" value="P:response to auxin"/>
    <property type="evidence" value="ECO:0007669"/>
    <property type="project" value="InterPro"/>
</dbReference>
<dbReference type="PANTHER" id="PTHR31374">
    <property type="entry name" value="AUXIN-INDUCED PROTEIN-LIKE-RELATED"/>
    <property type="match status" value="1"/>
</dbReference>
<dbReference type="OrthoDB" id="660486at2759"/>
<accession>A0A834X529</accession>